<name>A0A2V3IWT9_9FLOR</name>
<proteinExistence type="inferred from homology"/>
<accession>A0A2V3IWT9</accession>
<comment type="similarity">
    <text evidence="1">Belongs to the ycf20 family.</text>
</comment>
<gene>
    <name evidence="4" type="ORF">BWQ96_03605</name>
</gene>
<evidence type="ECO:0000313" key="4">
    <source>
        <dbReference type="EMBL" id="PXF46616.1"/>
    </source>
</evidence>
<dbReference type="PANTHER" id="PTHR33787">
    <property type="match status" value="1"/>
</dbReference>
<dbReference type="AlphaFoldDB" id="A0A2V3IWT9"/>
<feature type="transmembrane region" description="Helical" evidence="3">
    <location>
        <begin position="120"/>
        <end position="145"/>
    </location>
</feature>
<dbReference type="Pfam" id="PF04483">
    <property type="entry name" value="DUF565"/>
    <property type="match status" value="1"/>
</dbReference>
<dbReference type="EMBL" id="NBIV01000035">
    <property type="protein sequence ID" value="PXF46616.1"/>
    <property type="molecule type" value="Genomic_DNA"/>
</dbReference>
<protein>
    <recommendedName>
        <fullName evidence="2">Uncharacterized protein ycf20</fullName>
    </recommendedName>
</protein>
<keyword evidence="3" id="KW-0812">Transmembrane</keyword>
<evidence type="ECO:0000256" key="1">
    <source>
        <dbReference type="ARBA" id="ARBA00009846"/>
    </source>
</evidence>
<dbReference type="Proteomes" id="UP000247409">
    <property type="component" value="Unassembled WGS sequence"/>
</dbReference>
<keyword evidence="5" id="KW-1185">Reference proteome</keyword>
<evidence type="ECO:0000313" key="5">
    <source>
        <dbReference type="Proteomes" id="UP000247409"/>
    </source>
</evidence>
<reference evidence="4 5" key="1">
    <citation type="journal article" date="2018" name="Mol. Biol. Evol.">
        <title>Analysis of the draft genome of the red seaweed Gracilariopsis chorda provides insights into genome size evolution in Rhodophyta.</title>
        <authorList>
            <person name="Lee J."/>
            <person name="Yang E.C."/>
            <person name="Graf L."/>
            <person name="Yang J.H."/>
            <person name="Qiu H."/>
            <person name="Zel Zion U."/>
            <person name="Chan C.X."/>
            <person name="Stephens T.G."/>
            <person name="Weber A.P.M."/>
            <person name="Boo G.H."/>
            <person name="Boo S.M."/>
            <person name="Kim K.M."/>
            <person name="Shin Y."/>
            <person name="Jung M."/>
            <person name="Lee S.J."/>
            <person name="Yim H.S."/>
            <person name="Lee J.H."/>
            <person name="Bhattacharya D."/>
            <person name="Yoon H.S."/>
        </authorList>
    </citation>
    <scope>NUCLEOTIDE SEQUENCE [LARGE SCALE GENOMIC DNA]</scope>
    <source>
        <strain evidence="4 5">SKKU-2015</strain>
        <tissue evidence="4">Whole body</tissue>
    </source>
</reference>
<dbReference type="OrthoDB" id="5493at2759"/>
<organism evidence="4 5">
    <name type="scientific">Gracilariopsis chorda</name>
    <dbReference type="NCBI Taxonomy" id="448386"/>
    <lineage>
        <taxon>Eukaryota</taxon>
        <taxon>Rhodophyta</taxon>
        <taxon>Florideophyceae</taxon>
        <taxon>Rhodymeniophycidae</taxon>
        <taxon>Gracilariales</taxon>
        <taxon>Gracilariaceae</taxon>
        <taxon>Gracilariopsis</taxon>
    </lineage>
</organism>
<dbReference type="InterPro" id="IPR007572">
    <property type="entry name" value="Uncharacterised_Ycf20"/>
</dbReference>
<evidence type="ECO:0000256" key="2">
    <source>
        <dbReference type="ARBA" id="ARBA00021534"/>
    </source>
</evidence>
<sequence length="200" mass="22161">MRLRLYAMIASPVAFQSFLPCTLVLPKKNQPCISRRPLITLQASPSQKGPQPPWRREDDLLSRLNAIPEQLASPSDSSGRSQNKLRKSSEPEGQLIGIVKYLRSDLSFGVDRYLSNPFNLITSAALAILFGFFSATSAATIIGSVADWDPLAAAVLLIWTESFTKFYYTAHRPSRLLQLINAFKIGLIYGMTIDALKLSN</sequence>
<keyword evidence="3" id="KW-0472">Membrane</keyword>
<evidence type="ECO:0000256" key="3">
    <source>
        <dbReference type="SAM" id="Phobius"/>
    </source>
</evidence>
<keyword evidence="3" id="KW-1133">Transmembrane helix</keyword>
<comment type="caution">
    <text evidence="4">The sequence shown here is derived from an EMBL/GenBank/DDBJ whole genome shotgun (WGS) entry which is preliminary data.</text>
</comment>
<dbReference type="PANTHER" id="PTHR33787:SF5">
    <property type="entry name" value="YCF20-LIKE PROTEIN"/>
    <property type="match status" value="1"/>
</dbReference>